<reference evidence="4 5" key="2">
    <citation type="submission" date="2016-12" db="EMBL/GenBank/DDBJ databases">
        <title>Draft Genome Sequence of Cystobacter ferrugineus Strain Cbfe23.</title>
        <authorList>
            <person name="Akbar S."/>
            <person name="Dowd S.E."/>
            <person name="Stevens D.C."/>
        </authorList>
    </citation>
    <scope>NUCLEOTIDE SEQUENCE [LARGE SCALE GENOMIC DNA]</scope>
    <source>
        <strain evidence="4 5">Cbfe23</strain>
    </source>
</reference>
<dbReference type="Gene3D" id="3.30.450.40">
    <property type="match status" value="1"/>
</dbReference>
<keyword evidence="4" id="KW-0418">Kinase</keyword>
<dbReference type="PROSITE" id="PS00108">
    <property type="entry name" value="PROTEIN_KINASE_ST"/>
    <property type="match status" value="1"/>
</dbReference>
<dbReference type="PROSITE" id="PS50011">
    <property type="entry name" value="PROTEIN_KINASE_DOM"/>
    <property type="match status" value="1"/>
</dbReference>
<dbReference type="SUPFAM" id="SSF56112">
    <property type="entry name" value="Protein kinase-like (PK-like)"/>
    <property type="match status" value="1"/>
</dbReference>
<dbReference type="InterPro" id="IPR053159">
    <property type="entry name" value="Hybrid_Histidine_Kinase"/>
</dbReference>
<dbReference type="Pfam" id="PF02518">
    <property type="entry name" value="HATPase_c"/>
    <property type="match status" value="1"/>
</dbReference>
<feature type="domain" description="Histidine kinase" evidence="3">
    <location>
        <begin position="1499"/>
        <end position="1757"/>
    </location>
</feature>
<dbReference type="Pfam" id="PF13191">
    <property type="entry name" value="AAA_16"/>
    <property type="match status" value="1"/>
</dbReference>
<dbReference type="InterPro" id="IPR041664">
    <property type="entry name" value="AAA_16"/>
</dbReference>
<dbReference type="InterPro" id="IPR005467">
    <property type="entry name" value="His_kinase_dom"/>
</dbReference>
<dbReference type="InterPro" id="IPR027417">
    <property type="entry name" value="P-loop_NTPase"/>
</dbReference>
<gene>
    <name evidence="4" type="ORF">BON30_23520</name>
</gene>
<dbReference type="GO" id="GO:0005524">
    <property type="term" value="F:ATP binding"/>
    <property type="evidence" value="ECO:0007669"/>
    <property type="project" value="InterPro"/>
</dbReference>
<dbReference type="Gene3D" id="3.30.565.10">
    <property type="entry name" value="Histidine kinase-like ATPase, C-terminal domain"/>
    <property type="match status" value="1"/>
</dbReference>
<dbReference type="EMBL" id="MPIN01000006">
    <property type="protein sequence ID" value="OJH38128.1"/>
    <property type="molecule type" value="Genomic_DNA"/>
</dbReference>
<proteinExistence type="predicted"/>
<dbReference type="SMART" id="SM00387">
    <property type="entry name" value="HATPase_c"/>
    <property type="match status" value="1"/>
</dbReference>
<dbReference type="SUPFAM" id="SSF55781">
    <property type="entry name" value="GAF domain-like"/>
    <property type="match status" value="1"/>
</dbReference>
<evidence type="ECO:0000259" key="3">
    <source>
        <dbReference type="PROSITE" id="PS50109"/>
    </source>
</evidence>
<dbReference type="InterPro" id="IPR008271">
    <property type="entry name" value="Ser/Thr_kinase_AS"/>
</dbReference>
<dbReference type="PANTHER" id="PTHR43642">
    <property type="entry name" value="HYBRID SIGNAL TRANSDUCTION HISTIDINE KINASE G"/>
    <property type="match status" value="1"/>
</dbReference>
<dbReference type="SMART" id="SM00220">
    <property type="entry name" value="S_TKc"/>
    <property type="match status" value="1"/>
</dbReference>
<dbReference type="Gene3D" id="3.40.50.300">
    <property type="entry name" value="P-loop containing nucleotide triphosphate hydrolases"/>
    <property type="match status" value="1"/>
</dbReference>
<keyword evidence="4" id="KW-0808">Transferase</keyword>
<dbReference type="PANTHER" id="PTHR43642:SF1">
    <property type="entry name" value="HYBRID SIGNAL TRANSDUCTION HISTIDINE KINASE G"/>
    <property type="match status" value="1"/>
</dbReference>
<dbReference type="SUPFAM" id="SSF55874">
    <property type="entry name" value="ATPase domain of HSP90 chaperone/DNA topoisomerase II/histidine kinase"/>
    <property type="match status" value="1"/>
</dbReference>
<dbReference type="InterPro" id="IPR036890">
    <property type="entry name" value="HATPase_C_sf"/>
</dbReference>
<sequence length="1768" mass="195171">MLQLPGYSLLGLLQSSSSSLLYRAVREADRQPVILKTPRSEYPGAREHARLQREYSLLRRLKGAPGVLQAHALEVLLDRPVLVLEDVGSRALSEELDGPFGLERFLPLALVLCTTLAEVHRRGVIHKDIKPANILLSPEGQPWLIDFGIATLQQAEHVEASPPQLVEGTLAYMSPEQTGRMNRTLDYRTDFYSLGVTFYQLLTGRLPLQGRDTLEWFHAHLAQAPVPPHRVEPTVPPMLSVLVMKLLSKVAEERYQGAEGLRFDLERILNGERDFPLGQKDVPARFQLPQRLYGRESEVAALRSAFERVAAGGGLEWVLVRGYSGIGKSSVVNELHQPVLRRRGFFLQGKFDQFQRDVPYATLVHALRGLVQQVLAGSDAEVAAWRQRLLDALEGQGQVMVELVPQLALILGEQPAAVELPPMETQNRFLQLFLRLMGVFATREHPLVLFLDDLQWADLASLKLLGHLTSRQELPWLLLVGAYRDNEVTAAHPLGSLLEQARASGVRLADIQLQPLSLEQTRHLVADTLPGADARVVEPLAALAQEKTAGNLFFLIQLLQTLHQERLVFRAPGGGWRWDEEGVKARGYSDNVVDFMAGRLRQLPEDTRRLLQLASYGGNVIPLSLLGILSQRDAEEVERGLEPALMEGLVVRSGPQHLRFPHDRIQQAAHDLIPTGERDALHLRVGRLLLDNLSPEELAERLFEVVGHLNAGVAGMDDAAERLRLAHLNAEAGFRARSSTAHQSASDYFAMAFSLLPGDPWEAEPSFAFNVRLAQASSEVMRGNLSESLELVMEALPRARTRVEMVKAYILKSELLRTSQSARVSVECLLECLAKLGVSLPLTPSPRELEEMEAEVWALLAQHPVESLLALPAMTDPDMKVLLSVLSSLAPMAFPISFGFAALVSGRMVALSIRHGNAEGSAVGYVSFALWYGGTRGRYREAYAIGRLAVDLAERQGLSASKSMILTVFASINSWIRPLSDTRKIMLSTYHHAQMTGEYSVACYSCFTLVLNAIISGRELSEVHREAESFLSFTRKYSLMHDIILYLQRIVQQLRGLSRTFQSPSGDGIEEEALKARIEKGGEGFFYSVWSSIMRMQSAYLSGDLERALRLRAQVDPLMAYTPLEASHIPFNLYGALALAASHRRTPEPERPAVLEEMRKHQRRLATSAENCPANFLAPERLVSAELARLEERPQEALRAYEGAIQAARIHDSLPNVGLASEQAARFCEEQGLHTLATAFIRQAREAYVQWGAMGKVRQLDEQWPILLTSVSATQGSTTRDSDNHGVDALAVVRAQQAISSEIVLERLVDTLMRVAVESSGAQRGALLLLQDDVLQFVAGVPPLSTEEAGAPPSPERLPLSLVAYARRTGEYVLLDDLAQPHPFSADPYFATSDARSLLCLPLRRKETFFGLLYLENALTTQAFSHARIALLTHLASQASISIENARLYAEVRKAGAALRQANEELEARVRERTQELKQAQAQLVETARMVGMAEVASNVLHDVGNVLNSIVVDTQLMRGAVSSSRMRRLQQVASLLEEKRPALADFFTRDTRGRHLVDYLRALADTLAEEHSTLSRSLETLDGNVSRVRAIVQNQQTHATSALLLEECDLPALVAEALRLQEGVLRRAGITVSRELSPLPPVRADKHQVLKILLNLLSNARQAMEFQPPERPRRLVIRLSAEGGWVSLQVVDTGKGIASEVRPRLFTQGFTTREGGHGIGLHSSALAARLMHAHLSLDSGGPGTGATATLLLPLAPVPSGEGRAEGC</sequence>
<dbReference type="Gene3D" id="1.10.287.130">
    <property type="match status" value="1"/>
</dbReference>
<dbReference type="OrthoDB" id="212517at2"/>
<dbReference type="SMART" id="SM00065">
    <property type="entry name" value="GAF"/>
    <property type="match status" value="1"/>
</dbReference>
<evidence type="ECO:0000313" key="4">
    <source>
        <dbReference type="EMBL" id="OJH38128.1"/>
    </source>
</evidence>
<keyword evidence="1" id="KW-0175">Coiled coil</keyword>
<name>A0A1L9B7A3_9BACT</name>
<dbReference type="InterPro" id="IPR003594">
    <property type="entry name" value="HATPase_dom"/>
</dbReference>
<accession>A0A1L9B7A3</accession>
<dbReference type="CDD" id="cd14014">
    <property type="entry name" value="STKc_PknB_like"/>
    <property type="match status" value="1"/>
</dbReference>
<dbReference type="PROSITE" id="PS50109">
    <property type="entry name" value="HIS_KIN"/>
    <property type="match status" value="1"/>
</dbReference>
<keyword evidence="5" id="KW-1185">Reference proteome</keyword>
<comment type="caution">
    <text evidence="4">The sequence shown here is derived from an EMBL/GenBank/DDBJ whole genome shotgun (WGS) entry which is preliminary data.</text>
</comment>
<dbReference type="InterPro" id="IPR029016">
    <property type="entry name" value="GAF-like_dom_sf"/>
</dbReference>
<evidence type="ECO:0000259" key="2">
    <source>
        <dbReference type="PROSITE" id="PS50011"/>
    </source>
</evidence>
<reference evidence="5" key="1">
    <citation type="submission" date="2016-11" db="EMBL/GenBank/DDBJ databases">
        <authorList>
            <person name="Shukria A."/>
            <person name="Stevens D.C."/>
        </authorList>
    </citation>
    <scope>NUCLEOTIDE SEQUENCE [LARGE SCALE GENOMIC DNA]</scope>
    <source>
        <strain evidence="5">Cbfe23</strain>
    </source>
</reference>
<dbReference type="InterPro" id="IPR003018">
    <property type="entry name" value="GAF"/>
</dbReference>
<dbReference type="RefSeq" id="WP_071900635.1">
    <property type="nucleotide sequence ID" value="NZ_MPIN01000006.1"/>
</dbReference>
<dbReference type="STRING" id="83449.BON30_23520"/>
<dbReference type="Gene3D" id="1.10.510.10">
    <property type="entry name" value="Transferase(Phosphotransferase) domain 1"/>
    <property type="match status" value="1"/>
</dbReference>
<protein>
    <submittedName>
        <fullName evidence="4">Histidine kinase</fullName>
    </submittedName>
</protein>
<feature type="coiled-coil region" evidence="1">
    <location>
        <begin position="1445"/>
        <end position="1483"/>
    </location>
</feature>
<dbReference type="Pfam" id="PF01590">
    <property type="entry name" value="GAF"/>
    <property type="match status" value="1"/>
</dbReference>
<organism evidence="4 5">
    <name type="scientific">Cystobacter ferrugineus</name>
    <dbReference type="NCBI Taxonomy" id="83449"/>
    <lineage>
        <taxon>Bacteria</taxon>
        <taxon>Pseudomonadati</taxon>
        <taxon>Myxococcota</taxon>
        <taxon>Myxococcia</taxon>
        <taxon>Myxococcales</taxon>
        <taxon>Cystobacterineae</taxon>
        <taxon>Archangiaceae</taxon>
        <taxon>Cystobacter</taxon>
    </lineage>
</organism>
<dbReference type="InterPro" id="IPR011009">
    <property type="entry name" value="Kinase-like_dom_sf"/>
</dbReference>
<evidence type="ECO:0000256" key="1">
    <source>
        <dbReference type="SAM" id="Coils"/>
    </source>
</evidence>
<dbReference type="GO" id="GO:0004672">
    <property type="term" value="F:protein kinase activity"/>
    <property type="evidence" value="ECO:0007669"/>
    <property type="project" value="InterPro"/>
</dbReference>
<dbReference type="InterPro" id="IPR000719">
    <property type="entry name" value="Prot_kinase_dom"/>
</dbReference>
<dbReference type="SUPFAM" id="SSF52540">
    <property type="entry name" value="P-loop containing nucleoside triphosphate hydrolases"/>
    <property type="match status" value="1"/>
</dbReference>
<dbReference type="Proteomes" id="UP000182229">
    <property type="component" value="Unassembled WGS sequence"/>
</dbReference>
<evidence type="ECO:0000313" key="5">
    <source>
        <dbReference type="Proteomes" id="UP000182229"/>
    </source>
</evidence>
<feature type="domain" description="Protein kinase" evidence="2">
    <location>
        <begin position="7"/>
        <end position="269"/>
    </location>
</feature>
<dbReference type="Pfam" id="PF00069">
    <property type="entry name" value="Pkinase"/>
    <property type="match status" value="1"/>
</dbReference>